<gene>
    <name evidence="5" type="ORF">FSB75_15615</name>
</gene>
<dbReference type="InterPro" id="IPR011761">
    <property type="entry name" value="ATP-grasp"/>
</dbReference>
<evidence type="ECO:0000256" key="3">
    <source>
        <dbReference type="PROSITE-ProRule" id="PRU00409"/>
    </source>
</evidence>
<evidence type="ECO:0000313" key="5">
    <source>
        <dbReference type="EMBL" id="QEC57264.1"/>
    </source>
</evidence>
<dbReference type="InterPro" id="IPR013815">
    <property type="entry name" value="ATP_grasp_subdomain_1"/>
</dbReference>
<name>A0A5B8UKQ8_9BACT</name>
<keyword evidence="6" id="KW-1185">Reference proteome</keyword>
<protein>
    <recommendedName>
        <fullName evidence="4">ATP-grasp domain-containing protein</fullName>
    </recommendedName>
</protein>
<proteinExistence type="inferred from homology"/>
<comment type="similarity">
    <text evidence="1">Belongs to the D-alanine--D-alanine ligase family.</text>
</comment>
<dbReference type="EMBL" id="CP042433">
    <property type="protein sequence ID" value="QEC57264.1"/>
    <property type="molecule type" value="Genomic_DNA"/>
</dbReference>
<keyword evidence="3" id="KW-0547">Nucleotide-binding</keyword>
<feature type="domain" description="ATP-grasp" evidence="4">
    <location>
        <begin position="126"/>
        <end position="358"/>
    </location>
</feature>
<dbReference type="Gene3D" id="3.30.1490.20">
    <property type="entry name" value="ATP-grasp fold, A domain"/>
    <property type="match status" value="1"/>
</dbReference>
<dbReference type="Proteomes" id="UP000321204">
    <property type="component" value="Chromosome"/>
</dbReference>
<sequence length="374" mass="42323">MSGLIPFKKTLPFVLVLAPQVQTADETIDYYYDFSQSIEEFTRAFALLNLKWQWQTVTMQNYKALIDAATAMHKAKDLLIFNLCDGDEVNGVPGVSVIDYLEEKSLRYTGANHFFYQITTSKIVMKEAFDKAGVSHAPWFSITKPSFKLNGEFHHLPKPLIVKPAVSAGSMGLGVRNVVHTETELKTLVKELYKGHHGWQLSSGGFVAESFIKGREFTSFIIGSHNDLFVYPPVERVFHQSLPELEKFLSFDRLWEFYEDEKPIGDYEDFYNYFPVDKTLGEEIIALSKEAYKAVGGTGYARIDFRRDEATGNLFVLEVNAQCGLSEDENHTSIGAILRCAKEPYAFALQRIMADALQKKKQKQPTKISSSLSC</sequence>
<dbReference type="SUPFAM" id="SSF56059">
    <property type="entry name" value="Glutathione synthetase ATP-binding domain-like"/>
    <property type="match status" value="1"/>
</dbReference>
<dbReference type="Gene3D" id="3.30.470.20">
    <property type="entry name" value="ATP-grasp fold, B domain"/>
    <property type="match status" value="1"/>
</dbReference>
<dbReference type="GO" id="GO:0005524">
    <property type="term" value="F:ATP binding"/>
    <property type="evidence" value="ECO:0007669"/>
    <property type="project" value="UniProtKB-UniRule"/>
</dbReference>
<reference evidence="5 6" key="1">
    <citation type="journal article" date="2015" name="Int. J. Syst. Evol. Microbiol.">
        <title>Flavisolibacter ginsenosidimutans sp. nov., with ginsenoside-converting activity isolated from soil used for cultivating ginseng.</title>
        <authorList>
            <person name="Zhao Y."/>
            <person name="Liu Q."/>
            <person name="Kang M.S."/>
            <person name="Jin F."/>
            <person name="Yu H."/>
            <person name="Im W.T."/>
        </authorList>
    </citation>
    <scope>NUCLEOTIDE SEQUENCE [LARGE SCALE GENOMIC DNA]</scope>
    <source>
        <strain evidence="5 6">Gsoil 636</strain>
    </source>
</reference>
<dbReference type="PANTHER" id="PTHR23132">
    <property type="entry name" value="D-ALANINE--D-ALANINE LIGASE"/>
    <property type="match status" value="1"/>
</dbReference>
<dbReference type="AlphaFoldDB" id="A0A5B8UKQ8"/>
<dbReference type="OrthoDB" id="9765608at2"/>
<dbReference type="PROSITE" id="PS50975">
    <property type="entry name" value="ATP_GRASP"/>
    <property type="match status" value="1"/>
</dbReference>
<evidence type="ECO:0000256" key="1">
    <source>
        <dbReference type="ARBA" id="ARBA00010871"/>
    </source>
</evidence>
<dbReference type="RefSeq" id="WP_146789397.1">
    <property type="nucleotide sequence ID" value="NZ_BAABIO010000003.1"/>
</dbReference>
<dbReference type="GO" id="GO:0046872">
    <property type="term" value="F:metal ion binding"/>
    <property type="evidence" value="ECO:0007669"/>
    <property type="project" value="InterPro"/>
</dbReference>
<dbReference type="Pfam" id="PF07478">
    <property type="entry name" value="Dala_Dala_lig_C"/>
    <property type="match status" value="1"/>
</dbReference>
<keyword evidence="3" id="KW-0067">ATP-binding</keyword>
<dbReference type="InterPro" id="IPR011095">
    <property type="entry name" value="Dala_Dala_lig_C"/>
</dbReference>
<dbReference type="GO" id="GO:0008716">
    <property type="term" value="F:D-alanine-D-alanine ligase activity"/>
    <property type="evidence" value="ECO:0007669"/>
    <property type="project" value="InterPro"/>
</dbReference>
<accession>A0A5B8UKQ8</accession>
<evidence type="ECO:0000313" key="6">
    <source>
        <dbReference type="Proteomes" id="UP000321204"/>
    </source>
</evidence>
<evidence type="ECO:0000259" key="4">
    <source>
        <dbReference type="PROSITE" id="PS50975"/>
    </source>
</evidence>
<dbReference type="PANTHER" id="PTHR23132:SF23">
    <property type="entry name" value="D-ALANINE--D-ALANINE LIGASE B"/>
    <property type="match status" value="1"/>
</dbReference>
<dbReference type="KEGG" id="fgg:FSB75_15615"/>
<keyword evidence="2" id="KW-0436">Ligase</keyword>
<evidence type="ECO:0000256" key="2">
    <source>
        <dbReference type="ARBA" id="ARBA00022598"/>
    </source>
</evidence>
<organism evidence="5 6">
    <name type="scientific">Flavisolibacter ginsenosidimutans</name>
    <dbReference type="NCBI Taxonomy" id="661481"/>
    <lineage>
        <taxon>Bacteria</taxon>
        <taxon>Pseudomonadati</taxon>
        <taxon>Bacteroidota</taxon>
        <taxon>Chitinophagia</taxon>
        <taxon>Chitinophagales</taxon>
        <taxon>Chitinophagaceae</taxon>
        <taxon>Flavisolibacter</taxon>
    </lineage>
</organism>